<evidence type="ECO:0000313" key="3">
    <source>
        <dbReference type="Proteomes" id="UP001404845"/>
    </source>
</evidence>
<reference evidence="2 3" key="1">
    <citation type="journal article" date="2023" name="PLoS ONE">
        <title>Complete genome assembly of Hawai'i environmental nontuberculous mycobacteria reveals unexpected co-isolation with methylobacteria.</title>
        <authorList>
            <person name="Hendrix J."/>
            <person name="Epperson L.E."/>
            <person name="Tong E.I."/>
            <person name="Chan Y.L."/>
            <person name="Hasan N.A."/>
            <person name="Dawrs S.N."/>
            <person name="Norton G.J."/>
            <person name="Virdi R."/>
            <person name="Crooks J.L."/>
            <person name="Chan E.D."/>
            <person name="Honda J.R."/>
            <person name="Strong M."/>
        </authorList>
    </citation>
    <scope>NUCLEOTIDE SEQUENCE [LARGE SCALE GENOMIC DNA]</scope>
    <source>
        <strain evidence="2 3">NJH_HI01</strain>
    </source>
</reference>
<organism evidence="2 3">
    <name type="scientific">Methylorubrum rhodesianum</name>
    <dbReference type="NCBI Taxonomy" id="29427"/>
    <lineage>
        <taxon>Bacteria</taxon>
        <taxon>Pseudomonadati</taxon>
        <taxon>Pseudomonadota</taxon>
        <taxon>Alphaproteobacteria</taxon>
        <taxon>Hyphomicrobiales</taxon>
        <taxon>Methylobacteriaceae</taxon>
        <taxon>Methylorubrum</taxon>
    </lineage>
</organism>
<dbReference type="RefSeq" id="WP_345970819.1">
    <property type="nucleotide sequence ID" value="NZ_JAQYXL010000001.1"/>
</dbReference>
<accession>A0ABU9ZB41</accession>
<keyword evidence="3" id="KW-1185">Reference proteome</keyword>
<dbReference type="EMBL" id="JAQYXL010000001">
    <property type="protein sequence ID" value="MEN3228296.1"/>
    <property type="molecule type" value="Genomic_DNA"/>
</dbReference>
<evidence type="ECO:0000256" key="1">
    <source>
        <dbReference type="SAM" id="MobiDB-lite"/>
    </source>
</evidence>
<sequence length="49" mass="5549">MVEPGAARFSGRERRAAARAKAAEDEGARVQERLAKVENQLDRFRAEMF</sequence>
<name>A0ABU9ZB41_9HYPH</name>
<proteinExistence type="predicted"/>
<feature type="compositionally biased region" description="Basic and acidic residues" evidence="1">
    <location>
        <begin position="10"/>
        <end position="27"/>
    </location>
</feature>
<comment type="caution">
    <text evidence="2">The sequence shown here is derived from an EMBL/GenBank/DDBJ whole genome shotgun (WGS) entry which is preliminary data.</text>
</comment>
<feature type="region of interest" description="Disordered" evidence="1">
    <location>
        <begin position="1"/>
        <end position="27"/>
    </location>
</feature>
<protein>
    <submittedName>
        <fullName evidence="2">Uncharacterized protein</fullName>
    </submittedName>
</protein>
<gene>
    <name evidence="2" type="ORF">PUR21_11710</name>
</gene>
<dbReference type="Proteomes" id="UP001404845">
    <property type="component" value="Unassembled WGS sequence"/>
</dbReference>
<evidence type="ECO:0000313" key="2">
    <source>
        <dbReference type="EMBL" id="MEN3228296.1"/>
    </source>
</evidence>